<feature type="transmembrane region" description="Helical" evidence="1">
    <location>
        <begin position="12"/>
        <end position="33"/>
    </location>
</feature>
<feature type="transmembrane region" description="Helical" evidence="1">
    <location>
        <begin position="45"/>
        <end position="66"/>
    </location>
</feature>
<name>A0ABW1IW45_9BACL</name>
<keyword evidence="1" id="KW-0472">Membrane</keyword>
<evidence type="ECO:0000256" key="1">
    <source>
        <dbReference type="SAM" id="Phobius"/>
    </source>
</evidence>
<protein>
    <submittedName>
        <fullName evidence="2">Uncharacterized protein</fullName>
    </submittedName>
</protein>
<keyword evidence="1" id="KW-0812">Transmembrane</keyword>
<keyword evidence="3" id="KW-1185">Reference proteome</keyword>
<dbReference type="RefSeq" id="WP_379896569.1">
    <property type="nucleotide sequence ID" value="NZ_CBCSCT010000005.1"/>
</dbReference>
<accession>A0ABW1IW45</accession>
<gene>
    <name evidence="2" type="ORF">ACFPXP_21685</name>
</gene>
<evidence type="ECO:0000313" key="3">
    <source>
        <dbReference type="Proteomes" id="UP001596250"/>
    </source>
</evidence>
<keyword evidence="1" id="KW-1133">Transmembrane helix</keyword>
<reference evidence="3" key="1">
    <citation type="journal article" date="2019" name="Int. J. Syst. Evol. Microbiol.">
        <title>The Global Catalogue of Microorganisms (GCM) 10K type strain sequencing project: providing services to taxonomists for standard genome sequencing and annotation.</title>
        <authorList>
            <consortium name="The Broad Institute Genomics Platform"/>
            <consortium name="The Broad Institute Genome Sequencing Center for Infectious Disease"/>
            <person name="Wu L."/>
            <person name="Ma J."/>
        </authorList>
    </citation>
    <scope>NUCLEOTIDE SEQUENCE [LARGE SCALE GENOMIC DNA]</scope>
    <source>
        <strain evidence="3">CCM 8749</strain>
    </source>
</reference>
<proteinExistence type="predicted"/>
<dbReference type="EMBL" id="JBHSQV010000186">
    <property type="protein sequence ID" value="MFC5989024.1"/>
    <property type="molecule type" value="Genomic_DNA"/>
</dbReference>
<comment type="caution">
    <text evidence="2">The sequence shown here is derived from an EMBL/GenBank/DDBJ whole genome shotgun (WGS) entry which is preliminary data.</text>
</comment>
<organism evidence="2 3">
    <name type="scientific">Marinicrinis lubricantis</name>
    <dbReference type="NCBI Taxonomy" id="2086470"/>
    <lineage>
        <taxon>Bacteria</taxon>
        <taxon>Bacillati</taxon>
        <taxon>Bacillota</taxon>
        <taxon>Bacilli</taxon>
        <taxon>Bacillales</taxon>
        <taxon>Paenibacillaceae</taxon>
    </lineage>
</organism>
<dbReference type="Proteomes" id="UP001596250">
    <property type="component" value="Unassembled WGS sequence"/>
</dbReference>
<evidence type="ECO:0000313" key="2">
    <source>
        <dbReference type="EMBL" id="MFC5989024.1"/>
    </source>
</evidence>
<sequence>MSLVDISDISRALLITLFTSLLLIFSLFSWAVVEGFKQRFKRMGMFIVLGVVASVALYFVLDTYFAEGEHALSVWVRPV</sequence>